<reference evidence="2 3" key="1">
    <citation type="submission" date="2015-04" db="EMBL/GenBank/DDBJ databases">
        <authorList>
            <person name="Syromyatnikov M.Y."/>
            <person name="Popov V.N."/>
        </authorList>
    </citation>
    <scope>NUCLEOTIDE SEQUENCE [LARGE SCALE GENOMIC DNA]</scope>
</reference>
<keyword evidence="1" id="KW-0812">Transmembrane</keyword>
<accession>A0A1J1HGW6</accession>
<evidence type="ECO:0000256" key="1">
    <source>
        <dbReference type="SAM" id="Phobius"/>
    </source>
</evidence>
<feature type="transmembrane region" description="Helical" evidence="1">
    <location>
        <begin position="6"/>
        <end position="24"/>
    </location>
</feature>
<keyword evidence="1" id="KW-0472">Membrane</keyword>
<proteinExistence type="predicted"/>
<dbReference type="Proteomes" id="UP000183832">
    <property type="component" value="Unassembled WGS sequence"/>
</dbReference>
<keyword evidence="1" id="KW-1133">Transmembrane helix</keyword>
<evidence type="ECO:0000313" key="3">
    <source>
        <dbReference type="Proteomes" id="UP000183832"/>
    </source>
</evidence>
<dbReference type="AlphaFoldDB" id="A0A1J1HGW6"/>
<name>A0A1J1HGW6_9DIPT</name>
<feature type="transmembrane region" description="Helical" evidence="1">
    <location>
        <begin position="45"/>
        <end position="63"/>
    </location>
</feature>
<gene>
    <name evidence="2" type="ORF">CLUMA_CG000921</name>
</gene>
<evidence type="ECO:0000313" key="2">
    <source>
        <dbReference type="EMBL" id="CRK87123.1"/>
    </source>
</evidence>
<dbReference type="EMBL" id="CVRI01000003">
    <property type="protein sequence ID" value="CRK87123.1"/>
    <property type="molecule type" value="Genomic_DNA"/>
</dbReference>
<protein>
    <submittedName>
        <fullName evidence="2">CLUMA_CG000921, isoform A</fullName>
    </submittedName>
</protein>
<sequence length="73" mass="8676">MELNPIHVYGFELFAMNALVLPFSRGLKVKTSCGQYWHDGWRESFFNMSYIILTLLIHFEVFQKISTVFPFIR</sequence>
<keyword evidence="3" id="KW-1185">Reference proteome</keyword>
<organism evidence="2 3">
    <name type="scientific">Clunio marinus</name>
    <dbReference type="NCBI Taxonomy" id="568069"/>
    <lineage>
        <taxon>Eukaryota</taxon>
        <taxon>Metazoa</taxon>
        <taxon>Ecdysozoa</taxon>
        <taxon>Arthropoda</taxon>
        <taxon>Hexapoda</taxon>
        <taxon>Insecta</taxon>
        <taxon>Pterygota</taxon>
        <taxon>Neoptera</taxon>
        <taxon>Endopterygota</taxon>
        <taxon>Diptera</taxon>
        <taxon>Nematocera</taxon>
        <taxon>Chironomoidea</taxon>
        <taxon>Chironomidae</taxon>
        <taxon>Clunio</taxon>
    </lineage>
</organism>